<sequence>MLVLGIYSLRRTKIHVKLPAGFCGDFWISQISGCHEFNRIHAKVHQVRAIQPDFEKLLGVGEHGSQDLVRKKCQCVSAVCKTDSDPQKGGTEVQTMRQEYWKHGNTANHDKAAARHYHGTRLAGIACPRNRCDRRSRF</sequence>
<accession>A0A9P3PKY9</accession>
<dbReference type="AlphaFoldDB" id="A0A9P3PKY9"/>
<evidence type="ECO:0000313" key="2">
    <source>
        <dbReference type="Proteomes" id="UP001063166"/>
    </source>
</evidence>
<gene>
    <name evidence="1" type="ORF">LshimejAT787_0408860</name>
</gene>
<name>A0A9P3PKY9_LYOSH</name>
<protein>
    <submittedName>
        <fullName evidence="1">Uncharacterized protein</fullName>
    </submittedName>
</protein>
<keyword evidence="2" id="KW-1185">Reference proteome</keyword>
<organism evidence="1 2">
    <name type="scientific">Lyophyllum shimeji</name>
    <name type="common">Hon-shimeji</name>
    <name type="synonym">Tricholoma shimeji</name>
    <dbReference type="NCBI Taxonomy" id="47721"/>
    <lineage>
        <taxon>Eukaryota</taxon>
        <taxon>Fungi</taxon>
        <taxon>Dikarya</taxon>
        <taxon>Basidiomycota</taxon>
        <taxon>Agaricomycotina</taxon>
        <taxon>Agaricomycetes</taxon>
        <taxon>Agaricomycetidae</taxon>
        <taxon>Agaricales</taxon>
        <taxon>Tricholomatineae</taxon>
        <taxon>Lyophyllaceae</taxon>
        <taxon>Lyophyllum</taxon>
    </lineage>
</organism>
<dbReference type="EMBL" id="BRPK01000004">
    <property type="protein sequence ID" value="GLB37835.1"/>
    <property type="molecule type" value="Genomic_DNA"/>
</dbReference>
<evidence type="ECO:0000313" key="1">
    <source>
        <dbReference type="EMBL" id="GLB37835.1"/>
    </source>
</evidence>
<reference evidence="1" key="1">
    <citation type="submission" date="2022-07" db="EMBL/GenBank/DDBJ databases">
        <title>The genome of Lyophyllum shimeji provides insight into the initial evolution of ectomycorrhizal fungal genome.</title>
        <authorList>
            <person name="Kobayashi Y."/>
            <person name="Shibata T."/>
            <person name="Hirakawa H."/>
            <person name="Shigenobu S."/>
            <person name="Nishiyama T."/>
            <person name="Yamada A."/>
            <person name="Hasebe M."/>
            <person name="Kawaguchi M."/>
        </authorList>
    </citation>
    <scope>NUCLEOTIDE SEQUENCE</scope>
    <source>
        <strain evidence="1">AT787</strain>
    </source>
</reference>
<proteinExistence type="predicted"/>
<dbReference type="Proteomes" id="UP001063166">
    <property type="component" value="Unassembled WGS sequence"/>
</dbReference>
<comment type="caution">
    <text evidence="1">The sequence shown here is derived from an EMBL/GenBank/DDBJ whole genome shotgun (WGS) entry which is preliminary data.</text>
</comment>